<evidence type="ECO:0000256" key="18">
    <source>
        <dbReference type="RuleBase" id="RU361146"/>
    </source>
</evidence>
<evidence type="ECO:0000256" key="11">
    <source>
        <dbReference type="ARBA" id="ARBA00022967"/>
    </source>
</evidence>
<dbReference type="InterPro" id="IPR008250">
    <property type="entry name" value="ATPase_P-typ_transduc_dom_A_sf"/>
</dbReference>
<dbReference type="FunFam" id="2.70.150.10:FF:000028">
    <property type="entry name" value="Calcium-transporting ATPase"/>
    <property type="match status" value="1"/>
</dbReference>
<comment type="function">
    <text evidence="17">This magnesium-dependent enzyme catalyzes the hydrolysis of ATP coupled with the transport of calcium. Transports the calcium to the vacuole and participates in the control of the cytosolic free calcium.</text>
</comment>
<evidence type="ECO:0000259" key="22">
    <source>
        <dbReference type="Pfam" id="PF00690"/>
    </source>
</evidence>
<dbReference type="Pfam" id="PF00689">
    <property type="entry name" value="Cation_ATPase_C"/>
    <property type="match status" value="1"/>
</dbReference>
<dbReference type="EMBL" id="LJBN01000103">
    <property type="protein sequence ID" value="OOQ89716.1"/>
    <property type="molecule type" value="Genomic_DNA"/>
</dbReference>
<dbReference type="PRINTS" id="PR00120">
    <property type="entry name" value="HATPASE"/>
</dbReference>
<dbReference type="FunFam" id="1.20.1110.10:FF:000039">
    <property type="entry name" value="Calcium-transporting ATPase"/>
    <property type="match status" value="1"/>
</dbReference>
<dbReference type="GO" id="GO:0016887">
    <property type="term" value="F:ATP hydrolysis activity"/>
    <property type="evidence" value="ECO:0007669"/>
    <property type="project" value="InterPro"/>
</dbReference>
<dbReference type="FunFam" id="3.40.50.1000:FF:000001">
    <property type="entry name" value="Phospholipid-transporting ATPase IC"/>
    <property type="match status" value="1"/>
</dbReference>
<feature type="transmembrane region" description="Helical" evidence="18">
    <location>
        <begin position="1139"/>
        <end position="1161"/>
    </location>
</feature>
<keyword evidence="14 18" id="KW-0472">Membrane</keyword>
<comment type="similarity">
    <text evidence="15 18">Belongs to the cation transport ATPase (P-type) (TC 3.A.3) family.</text>
</comment>
<keyword evidence="3" id="KW-0926">Vacuole</keyword>
<keyword evidence="4 18" id="KW-0109">Calcium transport</keyword>
<feature type="region of interest" description="Disordered" evidence="19">
    <location>
        <begin position="124"/>
        <end position="150"/>
    </location>
</feature>
<evidence type="ECO:0000256" key="19">
    <source>
        <dbReference type="SAM" id="MobiDB-lite"/>
    </source>
</evidence>
<dbReference type="Gene3D" id="1.20.1110.10">
    <property type="entry name" value="Calcium-transporting ATPase, transmembrane domain"/>
    <property type="match status" value="1"/>
</dbReference>
<feature type="transmembrane region" description="Helical" evidence="18">
    <location>
        <begin position="990"/>
        <end position="1007"/>
    </location>
</feature>
<dbReference type="SFLD" id="SFLDS00003">
    <property type="entry name" value="Haloacid_Dehalogenase"/>
    <property type="match status" value="1"/>
</dbReference>
<dbReference type="GO" id="GO:0006874">
    <property type="term" value="P:intracellular calcium ion homeostasis"/>
    <property type="evidence" value="ECO:0007669"/>
    <property type="project" value="TreeGrafter"/>
</dbReference>
<dbReference type="InterPro" id="IPR036412">
    <property type="entry name" value="HAD-like_sf"/>
</dbReference>
<dbReference type="SUPFAM" id="SSF81665">
    <property type="entry name" value="Calcium ATPase, transmembrane domain M"/>
    <property type="match status" value="1"/>
</dbReference>
<evidence type="ECO:0000256" key="16">
    <source>
        <dbReference type="ARBA" id="ARBA00048694"/>
    </source>
</evidence>
<comment type="catalytic activity">
    <reaction evidence="16 18">
        <text>Ca(2+)(in) + ATP + H2O = Ca(2+)(out) + ADP + phosphate + H(+)</text>
        <dbReference type="Rhea" id="RHEA:18105"/>
        <dbReference type="ChEBI" id="CHEBI:15377"/>
        <dbReference type="ChEBI" id="CHEBI:15378"/>
        <dbReference type="ChEBI" id="CHEBI:29108"/>
        <dbReference type="ChEBI" id="CHEBI:30616"/>
        <dbReference type="ChEBI" id="CHEBI:43474"/>
        <dbReference type="ChEBI" id="CHEBI:456216"/>
        <dbReference type="EC" id="7.2.2.10"/>
    </reaction>
</comment>
<dbReference type="PANTHER" id="PTHR24093:SF424">
    <property type="entry name" value="CALCIUM-TRANSPORTING ATPASE"/>
    <property type="match status" value="1"/>
</dbReference>
<comment type="function">
    <text evidence="18">Catalyzes the hydrolysis of ATP coupled with the transport of calcium.</text>
</comment>
<dbReference type="SFLD" id="SFLDF00027">
    <property type="entry name" value="p-type_atpase"/>
    <property type="match status" value="1"/>
</dbReference>
<evidence type="ECO:0000256" key="13">
    <source>
        <dbReference type="ARBA" id="ARBA00023065"/>
    </source>
</evidence>
<evidence type="ECO:0000256" key="1">
    <source>
        <dbReference type="ARBA" id="ARBA00004128"/>
    </source>
</evidence>
<comment type="subcellular location">
    <subcellularLocation>
        <location evidence="18">Membrane</location>
        <topology evidence="18">Multi-pass membrane protein</topology>
    </subcellularLocation>
    <subcellularLocation>
        <location evidence="1">Vacuole membrane</location>
        <topology evidence="1">Multi-pass membrane protein</topology>
    </subcellularLocation>
</comment>
<evidence type="ECO:0000256" key="9">
    <source>
        <dbReference type="ARBA" id="ARBA00022840"/>
    </source>
</evidence>
<dbReference type="AlphaFoldDB" id="A0A1S9RWD4"/>
<dbReference type="Pfam" id="PF00690">
    <property type="entry name" value="Cation_ATPase_N"/>
    <property type="match status" value="1"/>
</dbReference>
<dbReference type="InterPro" id="IPR023299">
    <property type="entry name" value="ATPase_P-typ_cyto_dom_N"/>
</dbReference>
<feature type="domain" description="P-type ATPase A" evidence="20">
    <location>
        <begin position="348"/>
        <end position="460"/>
    </location>
</feature>
<dbReference type="SUPFAM" id="SSF56784">
    <property type="entry name" value="HAD-like"/>
    <property type="match status" value="1"/>
</dbReference>
<dbReference type="NCBIfam" id="TIGR01517">
    <property type="entry name" value="ATPase-IIB_Ca"/>
    <property type="match status" value="1"/>
</dbReference>
<keyword evidence="13 18" id="KW-0406">Ion transport</keyword>
<sequence length="1222" mass="133862">MTRMQTSLEAAPRAQPALRITVDHSVTHFPETSENRNFEENGTAMSEAAERQLARGQGRGNQLLRATAMTCVAAINQIGKMSSAEIQSTLDRAAAQQGAFAAMSLEECLDFMILLARIIEENETEADSQQHGQAAESENKPWSDRLPRGPDFDTDFRIPDNKFAFSPTELNKLFNPKSLDAFYALGGPRGLEYGLQTDLTDGLSVDETILARYTTIEEAKEVAYSQTKATCSRSAQFSIPPVGRTKAATQFEDRYRVFGTNALPDAPKKTFFGLLWDAYNDKIIILLTIAAIVSLSLGIYEAASGQSKVDWVEGVAVCVAIVIVVAVTAGNDWQKQKQFGELNKRKHDREVRAIRSGKTTQMRISDLTVGDIVCLEPGDTAPADGIVLANYEIKCDESLATGESDQVEKCSGFKAWNNRATSGTVQDIDPFIISGSKVLEGLGTYLVTSVGPHSTYGRIMVSLGTETDPTPLQVKLARLATWIGWFGFGSALLLFFVLFVRFLVQISTSEETPAVKGQHFMDILIVTVTVIVVAIPEGLPLAVTLALAFATGQMLKENNLVRLLKACETMGNATVICSDKTGTLTQNKMSVVAGFLGPGEPFGKSPLTTTELSVSILETLKKFSSSLEELLLHSLALNTTAFEEQQSECKEFIGNKTEVGLLQFAHQSLGLNLSEVRTNNHIEHVYPFDSARKAMAVVYLRSTGSGYRFLVKGAPETLLAASSYMVVPGPEGESLSTSLISEDDRQLIIRTVDDYAQASLRTIGLTYKEFPAWPWAFQDHQPRFEEIFHDMIWIGAFGIQDPLRPEVIGAIQTCRAAGVQVKMVTGDNIRTALSIAEACGIKTNDGIAMEGPELRTLREDDLATVIPNLQVLARSSPNDKELLVKQLKRLGEIVAVTGDGTNDGPALKAADIGFSMGLSGTEVAREASSIILLDDNFRSIVTAIAWGRAVNDAVAKFLQFQITVNITAVILTVVTAIYSSKNESVFKAVQLLWLNLIMDTFAALALATDPPTSDMLKRAPTPRSAPLFSVIMWKMILGQSIYKLATCFMLYFAGHSLFNFNTSDEVEMLELNTIIFNTFVWMQIFNELNCRRLDNKFNVFEGIQKNKWFFVINFLMVGGQILIIFVGGKAFGVTRLSGWQWGVCLGFAVFCIPWAAVLKLAPDASVEWLLKMCAKAFKFVFTSVAKAYEWVVAGIAKCFNAAGVLSRMGRRVADEESGYPCS</sequence>
<evidence type="ECO:0000256" key="4">
    <source>
        <dbReference type="ARBA" id="ARBA00022568"/>
    </source>
</evidence>
<keyword evidence="11" id="KW-1278">Translocase</keyword>
<dbReference type="GO" id="GO:0005524">
    <property type="term" value="F:ATP binding"/>
    <property type="evidence" value="ECO:0007669"/>
    <property type="project" value="UniProtKB-KW"/>
</dbReference>
<dbReference type="PANTHER" id="PTHR24093">
    <property type="entry name" value="CATION TRANSPORTING ATPASE"/>
    <property type="match status" value="1"/>
</dbReference>
<feature type="domain" description="Cation-transporting P-type ATPase N-terminal" evidence="22">
    <location>
        <begin position="249"/>
        <end position="294"/>
    </location>
</feature>
<dbReference type="InterPro" id="IPR018303">
    <property type="entry name" value="ATPase_P-typ_P_site"/>
</dbReference>
<proteinExistence type="inferred from homology"/>
<dbReference type="InterPro" id="IPR006408">
    <property type="entry name" value="P-type_ATPase_IIB"/>
</dbReference>
<dbReference type="Gene3D" id="3.40.50.1000">
    <property type="entry name" value="HAD superfamily/HAD-like"/>
    <property type="match status" value="1"/>
</dbReference>
<keyword evidence="8 18" id="KW-0106">Calcium</keyword>
<dbReference type="InterPro" id="IPR006068">
    <property type="entry name" value="ATPase_P-typ_cation-transptr_C"/>
</dbReference>
<evidence type="ECO:0000256" key="6">
    <source>
        <dbReference type="ARBA" id="ARBA00022723"/>
    </source>
</evidence>
<organism evidence="23 24">
    <name type="scientific">Penicillium brasilianum</name>
    <dbReference type="NCBI Taxonomy" id="104259"/>
    <lineage>
        <taxon>Eukaryota</taxon>
        <taxon>Fungi</taxon>
        <taxon>Dikarya</taxon>
        <taxon>Ascomycota</taxon>
        <taxon>Pezizomycotina</taxon>
        <taxon>Eurotiomycetes</taxon>
        <taxon>Eurotiomycetidae</taxon>
        <taxon>Eurotiales</taxon>
        <taxon>Aspergillaceae</taxon>
        <taxon>Penicillium</taxon>
    </lineage>
</organism>
<dbReference type="Pfam" id="PF13246">
    <property type="entry name" value="Cation_ATPase"/>
    <property type="match status" value="1"/>
</dbReference>
<dbReference type="InterPro" id="IPR004014">
    <property type="entry name" value="ATPase_P-typ_cation-transptr_N"/>
</dbReference>
<evidence type="ECO:0000256" key="15">
    <source>
        <dbReference type="ARBA" id="ARBA00038148"/>
    </source>
</evidence>
<reference evidence="24" key="1">
    <citation type="submission" date="2015-09" db="EMBL/GenBank/DDBJ databases">
        <authorList>
            <person name="Fill T.P."/>
            <person name="Baretta J.F."/>
            <person name="de Almeida L.G."/>
            <person name="Rocha M."/>
            <person name="de Souza D.H."/>
            <person name="Malavazi I."/>
            <person name="Cerdeira L.T."/>
            <person name="Hong H."/>
            <person name="Samborskyy M."/>
            <person name="de Vasconcelos A.T."/>
            <person name="Leadlay P."/>
            <person name="Rodrigues-Filho E."/>
        </authorList>
    </citation>
    <scope>NUCLEOTIDE SEQUENCE [LARGE SCALE GENOMIC DNA]</scope>
    <source>
        <strain evidence="24">LaBioMMi 136</strain>
    </source>
</reference>
<dbReference type="Proteomes" id="UP000190744">
    <property type="component" value="Unassembled WGS sequence"/>
</dbReference>
<dbReference type="SUPFAM" id="SSF81660">
    <property type="entry name" value="Metal cation-transporting ATPase, ATP-binding domain N"/>
    <property type="match status" value="1"/>
</dbReference>
<keyword evidence="9 18" id="KW-0067">ATP-binding</keyword>
<dbReference type="InterPro" id="IPR001757">
    <property type="entry name" value="P_typ_ATPase"/>
</dbReference>
<dbReference type="EC" id="7.2.2.10" evidence="18"/>
<dbReference type="GO" id="GO:0005886">
    <property type="term" value="C:plasma membrane"/>
    <property type="evidence" value="ECO:0007669"/>
    <property type="project" value="TreeGrafter"/>
</dbReference>
<feature type="transmembrane region" description="Helical" evidence="18">
    <location>
        <begin position="482"/>
        <end position="503"/>
    </location>
</feature>
<evidence type="ECO:0000256" key="12">
    <source>
        <dbReference type="ARBA" id="ARBA00022989"/>
    </source>
</evidence>
<evidence type="ECO:0000259" key="20">
    <source>
        <dbReference type="Pfam" id="PF00122"/>
    </source>
</evidence>
<keyword evidence="10" id="KW-0460">Magnesium</keyword>
<evidence type="ECO:0000256" key="3">
    <source>
        <dbReference type="ARBA" id="ARBA00022554"/>
    </source>
</evidence>
<evidence type="ECO:0000256" key="10">
    <source>
        <dbReference type="ARBA" id="ARBA00022842"/>
    </source>
</evidence>
<accession>A0A1S9RWD4</accession>
<comment type="caution">
    <text evidence="23">The sequence shown here is derived from an EMBL/GenBank/DDBJ whole genome shotgun (WGS) entry which is preliminary data.</text>
</comment>
<dbReference type="Pfam" id="PF00122">
    <property type="entry name" value="E1-E2_ATPase"/>
    <property type="match status" value="1"/>
</dbReference>
<dbReference type="FunFam" id="3.40.50.1000:FF:000018">
    <property type="entry name" value="Calcium-transporting ATPase"/>
    <property type="match status" value="1"/>
</dbReference>
<evidence type="ECO:0000256" key="2">
    <source>
        <dbReference type="ARBA" id="ARBA00022448"/>
    </source>
</evidence>
<dbReference type="InterPro" id="IPR044492">
    <property type="entry name" value="P_typ_ATPase_HD_dom"/>
</dbReference>
<evidence type="ECO:0000313" key="24">
    <source>
        <dbReference type="Proteomes" id="UP000190744"/>
    </source>
</evidence>
<dbReference type="NCBIfam" id="TIGR01494">
    <property type="entry name" value="ATPase_P-type"/>
    <property type="match status" value="2"/>
</dbReference>
<feature type="domain" description="Cation-transporting P-type ATPase C-terminal" evidence="21">
    <location>
        <begin position="984"/>
        <end position="1160"/>
    </location>
</feature>
<name>A0A1S9RWD4_PENBI</name>
<dbReference type="Gene3D" id="3.40.1110.10">
    <property type="entry name" value="Calcium-transporting ATPase, cytoplasmic domain N"/>
    <property type="match status" value="1"/>
</dbReference>
<dbReference type="Gene3D" id="2.70.150.10">
    <property type="entry name" value="Calcium-transporting ATPase, cytoplasmic transduction domain A"/>
    <property type="match status" value="1"/>
</dbReference>
<evidence type="ECO:0000256" key="8">
    <source>
        <dbReference type="ARBA" id="ARBA00022837"/>
    </source>
</evidence>
<feature type="transmembrane region" description="Helical" evidence="18">
    <location>
        <begin position="523"/>
        <end position="550"/>
    </location>
</feature>
<keyword evidence="7 18" id="KW-0547">Nucleotide-binding</keyword>
<feature type="transmembrane region" description="Helical" evidence="18">
    <location>
        <begin position="1027"/>
        <end position="1051"/>
    </location>
</feature>
<feature type="compositionally biased region" description="Basic and acidic residues" evidence="19">
    <location>
        <begin position="137"/>
        <end position="150"/>
    </location>
</feature>
<evidence type="ECO:0000256" key="14">
    <source>
        <dbReference type="ARBA" id="ARBA00023136"/>
    </source>
</evidence>
<evidence type="ECO:0000256" key="17">
    <source>
        <dbReference type="ARBA" id="ARBA00059328"/>
    </source>
</evidence>
<keyword evidence="12 18" id="KW-1133">Transmembrane helix</keyword>
<comment type="caution">
    <text evidence="18">Lacks conserved residue(s) required for the propagation of feature annotation.</text>
</comment>
<gene>
    <name evidence="23" type="primary">pmc1</name>
    <name evidence="23" type="ORF">PEBR_07050</name>
</gene>
<evidence type="ECO:0000259" key="21">
    <source>
        <dbReference type="Pfam" id="PF00689"/>
    </source>
</evidence>
<evidence type="ECO:0000256" key="7">
    <source>
        <dbReference type="ARBA" id="ARBA00022741"/>
    </source>
</evidence>
<keyword evidence="6" id="KW-0479">Metal-binding</keyword>
<dbReference type="SUPFAM" id="SSF81653">
    <property type="entry name" value="Calcium ATPase, transduction domain A"/>
    <property type="match status" value="1"/>
</dbReference>
<dbReference type="GO" id="GO:0046872">
    <property type="term" value="F:metal ion binding"/>
    <property type="evidence" value="ECO:0007669"/>
    <property type="project" value="UniProtKB-KW"/>
</dbReference>
<dbReference type="PROSITE" id="PS00154">
    <property type="entry name" value="ATPASE_E1_E2"/>
    <property type="match status" value="1"/>
</dbReference>
<evidence type="ECO:0000313" key="23">
    <source>
        <dbReference type="EMBL" id="OOQ89716.1"/>
    </source>
</evidence>
<keyword evidence="2 18" id="KW-0813">Transport</keyword>
<protein>
    <recommendedName>
        <fullName evidence="18">Calcium-transporting ATPase</fullName>
        <ecNumber evidence="18">7.2.2.10</ecNumber>
    </recommendedName>
</protein>
<dbReference type="PRINTS" id="PR00119">
    <property type="entry name" value="CATATPASE"/>
</dbReference>
<dbReference type="InterPro" id="IPR023298">
    <property type="entry name" value="ATPase_P-typ_TM_dom_sf"/>
</dbReference>
<dbReference type="InterPro" id="IPR059000">
    <property type="entry name" value="ATPase_P-type_domA"/>
</dbReference>
<keyword evidence="5 18" id="KW-0812">Transmembrane</keyword>
<dbReference type="SFLD" id="SFLDG00002">
    <property type="entry name" value="C1.7:_P-type_atpase_like"/>
    <property type="match status" value="1"/>
</dbReference>
<dbReference type="GO" id="GO:0005774">
    <property type="term" value="C:vacuolar membrane"/>
    <property type="evidence" value="ECO:0007669"/>
    <property type="project" value="UniProtKB-SubCell"/>
</dbReference>
<feature type="transmembrane region" description="Helical" evidence="18">
    <location>
        <begin position="1108"/>
        <end position="1127"/>
    </location>
</feature>
<evidence type="ECO:0000256" key="5">
    <source>
        <dbReference type="ARBA" id="ARBA00022692"/>
    </source>
</evidence>
<dbReference type="GO" id="GO:0005388">
    <property type="term" value="F:P-type calcium transporter activity"/>
    <property type="evidence" value="ECO:0007669"/>
    <property type="project" value="UniProtKB-EC"/>
</dbReference>
<dbReference type="InterPro" id="IPR023214">
    <property type="entry name" value="HAD_sf"/>
</dbReference>
<feature type="transmembrane region" description="Helical" evidence="18">
    <location>
        <begin position="957"/>
        <end position="978"/>
    </location>
</feature>